<proteinExistence type="inferred from homology"/>
<dbReference type="Pfam" id="PF00266">
    <property type="entry name" value="Aminotran_5"/>
    <property type="match status" value="1"/>
</dbReference>
<dbReference type="PANTHER" id="PTHR11601:SF34">
    <property type="entry name" value="CYSTEINE DESULFURASE"/>
    <property type="match status" value="1"/>
</dbReference>
<evidence type="ECO:0000256" key="3">
    <source>
        <dbReference type="ARBA" id="ARBA00022679"/>
    </source>
</evidence>
<dbReference type="EMBL" id="BAABRR010000001">
    <property type="protein sequence ID" value="GAA5517735.1"/>
    <property type="molecule type" value="Genomic_DNA"/>
</dbReference>
<evidence type="ECO:0000256" key="1">
    <source>
        <dbReference type="ARBA" id="ARBA00001933"/>
    </source>
</evidence>
<keyword evidence="11" id="KW-1185">Reference proteome</keyword>
<evidence type="ECO:0000256" key="8">
    <source>
        <dbReference type="ARBA" id="ARBA00050776"/>
    </source>
</evidence>
<evidence type="ECO:0000313" key="10">
    <source>
        <dbReference type="EMBL" id="GAA5517735.1"/>
    </source>
</evidence>
<comment type="cofactor">
    <cofactor evidence="1">
        <name>pyridoxal 5'-phosphate</name>
        <dbReference type="ChEBI" id="CHEBI:597326"/>
    </cofactor>
</comment>
<keyword evidence="3" id="KW-0808">Transferase</keyword>
<evidence type="ECO:0000256" key="4">
    <source>
        <dbReference type="ARBA" id="ARBA00022723"/>
    </source>
</evidence>
<protein>
    <submittedName>
        <fullName evidence="10">Cysteine desulfurase IscS</fullName>
    </submittedName>
</protein>
<name>A0ABP9WD25_9MICO</name>
<feature type="domain" description="Aminotransferase class V" evidence="9">
    <location>
        <begin position="2"/>
        <end position="351"/>
    </location>
</feature>
<evidence type="ECO:0000256" key="5">
    <source>
        <dbReference type="ARBA" id="ARBA00022898"/>
    </source>
</evidence>
<evidence type="ECO:0000256" key="6">
    <source>
        <dbReference type="ARBA" id="ARBA00023004"/>
    </source>
</evidence>
<accession>A0ABP9WD25</accession>
<sequence length="372" mass="38880">MFLDASGSAPLTNRTLEAFQAGLADGWADPARLHAEARRARQLLDGAREAIAESLGARPEHTHFAPTFAIGLERVMAGIYAARRGRDRVVATAIERDATLHSADYVSGGGLTLVEVDGAGHVVLEHLREALDVPDVALAAVQHGNHEIGTVQRLGDVAEVTTAAGVPLVVDATASIGHGEAPEAWDALVANPADWGGPAGVGVVALRPRTRWLPVWPEGGDWAPGGVSVPAALAAAVALQERREHLAQTGPRLHALIERVRLEAASWPGVTVVGDPDHRLPHIATLSCLYVDGEALLTRLDRHGIAVGSGSACTTSSLEPSRVLEKIGARGHGNVRLGLHPGVSDDDVTRLLEVLPRVIGDLRAEAGAPALS</sequence>
<reference evidence="10 11" key="1">
    <citation type="submission" date="2024-02" db="EMBL/GenBank/DDBJ databases">
        <title>Lysinimicrobium sediminis NBRC 112286.</title>
        <authorList>
            <person name="Ichikawa N."/>
            <person name="Katano-Makiyama Y."/>
            <person name="Hidaka K."/>
        </authorList>
    </citation>
    <scope>NUCLEOTIDE SEQUENCE [LARGE SCALE GENOMIC DNA]</scope>
    <source>
        <strain evidence="10 11">NBRC 112286</strain>
    </source>
</reference>
<comment type="similarity">
    <text evidence="2">Belongs to the class-V pyridoxal-phosphate-dependent aminotransferase family. NifS/IscS subfamily.</text>
</comment>
<comment type="catalytic activity">
    <reaction evidence="8">
        <text>(sulfur carrier)-H + L-cysteine = (sulfur carrier)-SH + L-alanine</text>
        <dbReference type="Rhea" id="RHEA:43892"/>
        <dbReference type="Rhea" id="RHEA-COMP:14737"/>
        <dbReference type="Rhea" id="RHEA-COMP:14739"/>
        <dbReference type="ChEBI" id="CHEBI:29917"/>
        <dbReference type="ChEBI" id="CHEBI:35235"/>
        <dbReference type="ChEBI" id="CHEBI:57972"/>
        <dbReference type="ChEBI" id="CHEBI:64428"/>
        <dbReference type="EC" id="2.8.1.7"/>
    </reaction>
</comment>
<dbReference type="InterPro" id="IPR015424">
    <property type="entry name" value="PyrdxlP-dep_Trfase"/>
</dbReference>
<dbReference type="Proteomes" id="UP001426770">
    <property type="component" value="Unassembled WGS sequence"/>
</dbReference>
<evidence type="ECO:0000256" key="7">
    <source>
        <dbReference type="ARBA" id="ARBA00023014"/>
    </source>
</evidence>
<keyword evidence="5" id="KW-0663">Pyridoxal phosphate</keyword>
<keyword evidence="6" id="KW-0408">Iron</keyword>
<organism evidence="10 11">
    <name type="scientific">Demequina sediminis</name>
    <dbReference type="NCBI Taxonomy" id="1930058"/>
    <lineage>
        <taxon>Bacteria</taxon>
        <taxon>Bacillati</taxon>
        <taxon>Actinomycetota</taxon>
        <taxon>Actinomycetes</taxon>
        <taxon>Micrococcales</taxon>
        <taxon>Demequinaceae</taxon>
        <taxon>Demequina</taxon>
    </lineage>
</organism>
<dbReference type="InterPro" id="IPR000192">
    <property type="entry name" value="Aminotrans_V_dom"/>
</dbReference>
<dbReference type="Gene3D" id="3.40.640.10">
    <property type="entry name" value="Type I PLP-dependent aspartate aminotransferase-like (Major domain)"/>
    <property type="match status" value="1"/>
</dbReference>
<dbReference type="Gene3D" id="3.90.1150.10">
    <property type="entry name" value="Aspartate Aminotransferase, domain 1"/>
    <property type="match status" value="1"/>
</dbReference>
<dbReference type="PANTHER" id="PTHR11601">
    <property type="entry name" value="CYSTEINE DESULFURYLASE FAMILY MEMBER"/>
    <property type="match status" value="1"/>
</dbReference>
<dbReference type="InterPro" id="IPR016454">
    <property type="entry name" value="Cysteine_dSase"/>
</dbReference>
<evidence type="ECO:0000259" key="9">
    <source>
        <dbReference type="Pfam" id="PF00266"/>
    </source>
</evidence>
<gene>
    <name evidence="10" type="primary">iscS_1</name>
    <name evidence="10" type="ORF">Lsed01_00144</name>
</gene>
<dbReference type="PIRSF" id="PIRSF005572">
    <property type="entry name" value="NifS"/>
    <property type="match status" value="1"/>
</dbReference>
<keyword evidence="4" id="KW-0479">Metal-binding</keyword>
<evidence type="ECO:0000313" key="11">
    <source>
        <dbReference type="Proteomes" id="UP001426770"/>
    </source>
</evidence>
<evidence type="ECO:0000256" key="2">
    <source>
        <dbReference type="ARBA" id="ARBA00006490"/>
    </source>
</evidence>
<comment type="caution">
    <text evidence="10">The sequence shown here is derived from an EMBL/GenBank/DDBJ whole genome shotgun (WGS) entry which is preliminary data.</text>
</comment>
<keyword evidence="7" id="KW-0411">Iron-sulfur</keyword>
<dbReference type="SUPFAM" id="SSF53383">
    <property type="entry name" value="PLP-dependent transferases"/>
    <property type="match status" value="1"/>
</dbReference>
<dbReference type="InterPro" id="IPR015421">
    <property type="entry name" value="PyrdxlP-dep_Trfase_major"/>
</dbReference>
<dbReference type="InterPro" id="IPR015422">
    <property type="entry name" value="PyrdxlP-dep_Trfase_small"/>
</dbReference>